<accession>A0A562YCS0</accession>
<keyword evidence="2" id="KW-1185">Reference proteome</keyword>
<sequence>MTKQMKKLIIIIGIIALFLLQSFSLHNSKHVVKFLDSLNTEQIEKVLFPFNDASRESWHFLPNKSYPREGISLKELNKEQKDLFFKMLGYFLSESGYNKTKKIISLESVLAELGGDPEYRNPEAYFIAIYGNPKNDKLWAWAFEGHHVALNFTVVNDNITATPRFFGANPAIVRSGSRKGERTLHREEELAYALVNSLTEHQRKQAIFTNVAYNDILTYNHSKVEPLKPEGILASALNDKQRTKLRAIITEYLSALPDDLAHIREAQILQEEFNDLRFAWAGSTEKGEPHYYRIQGKTFLIELDNTQNNANHIHCVWRDFDGDFGRDLIMEHYKHSKHHN</sequence>
<name>A0A562YCS0_9FLAO</name>
<dbReference type="AlphaFoldDB" id="A0A562YCS0"/>
<evidence type="ECO:0000313" key="2">
    <source>
        <dbReference type="Proteomes" id="UP000295814"/>
    </source>
</evidence>
<dbReference type="Pfam" id="PF12006">
    <property type="entry name" value="DUF3500"/>
    <property type="match status" value="1"/>
</dbReference>
<proteinExistence type="predicted"/>
<reference evidence="1 2" key="1">
    <citation type="submission" date="2019-07" db="EMBL/GenBank/DDBJ databases">
        <title>Seonamhaeicola sp. W255 draft genome.</title>
        <authorList>
            <person name="Zhang X.-Y."/>
            <person name="Zhang R."/>
            <person name="Zhong Y.-L."/>
            <person name="Du Z.-J."/>
        </authorList>
    </citation>
    <scope>NUCLEOTIDE SEQUENCE [LARGE SCALE GENOMIC DNA]</scope>
    <source>
        <strain evidence="1 2">W255</strain>
    </source>
</reference>
<dbReference type="EMBL" id="SMZJ02000006">
    <property type="protein sequence ID" value="TWO31901.1"/>
    <property type="molecule type" value="Genomic_DNA"/>
</dbReference>
<dbReference type="PANTHER" id="PTHR37489:SF1">
    <property type="entry name" value="DUF3500 DOMAIN-CONTAINING PROTEIN"/>
    <property type="match status" value="1"/>
</dbReference>
<gene>
    <name evidence="1" type="ORF">E1J38_010975</name>
</gene>
<evidence type="ECO:0000313" key="1">
    <source>
        <dbReference type="EMBL" id="TWO31901.1"/>
    </source>
</evidence>
<protein>
    <submittedName>
        <fullName evidence="1">DUF3500 domain-containing protein</fullName>
    </submittedName>
</protein>
<dbReference type="PANTHER" id="PTHR37489">
    <property type="entry name" value="DUF3500 DOMAIN-CONTAINING PROTEIN"/>
    <property type="match status" value="1"/>
</dbReference>
<dbReference type="Proteomes" id="UP000295814">
    <property type="component" value="Unassembled WGS sequence"/>
</dbReference>
<dbReference type="OrthoDB" id="581140at2"/>
<organism evidence="1 2">
    <name type="scientific">Seonamhaeicola sediminis</name>
    <dbReference type="NCBI Taxonomy" id="2528206"/>
    <lineage>
        <taxon>Bacteria</taxon>
        <taxon>Pseudomonadati</taxon>
        <taxon>Bacteroidota</taxon>
        <taxon>Flavobacteriia</taxon>
        <taxon>Flavobacteriales</taxon>
        <taxon>Flavobacteriaceae</taxon>
    </lineage>
</organism>
<dbReference type="InterPro" id="IPR021889">
    <property type="entry name" value="DUF3500"/>
</dbReference>
<comment type="caution">
    <text evidence="1">The sequence shown here is derived from an EMBL/GenBank/DDBJ whole genome shotgun (WGS) entry which is preliminary data.</text>
</comment>